<evidence type="ECO:0000313" key="6">
    <source>
        <dbReference type="EMBL" id="OBS23274.1"/>
    </source>
</evidence>
<feature type="repeat" description="ANK" evidence="2">
    <location>
        <begin position="911"/>
        <end position="944"/>
    </location>
</feature>
<evidence type="ECO:0000259" key="5">
    <source>
        <dbReference type="Pfam" id="PF24883"/>
    </source>
</evidence>
<keyword evidence="2" id="KW-0040">ANK repeat</keyword>
<dbReference type="Pfam" id="PF22939">
    <property type="entry name" value="WHD_GPIID"/>
    <property type="match status" value="1"/>
</dbReference>
<dbReference type="PROSITE" id="PS50088">
    <property type="entry name" value="ANK_REPEAT"/>
    <property type="match status" value="4"/>
</dbReference>
<keyword evidence="1" id="KW-0677">Repeat</keyword>
<dbReference type="Proteomes" id="UP000091967">
    <property type="component" value="Unassembled WGS sequence"/>
</dbReference>
<dbReference type="Pfam" id="PF01048">
    <property type="entry name" value="PNP_UDP_1"/>
    <property type="match status" value="1"/>
</dbReference>
<dbReference type="InterPro" id="IPR027417">
    <property type="entry name" value="P-loop_NTPase"/>
</dbReference>
<dbReference type="GO" id="GO:0009116">
    <property type="term" value="P:nucleoside metabolic process"/>
    <property type="evidence" value="ECO:0007669"/>
    <property type="project" value="InterPro"/>
</dbReference>
<evidence type="ECO:0000259" key="4">
    <source>
        <dbReference type="Pfam" id="PF22939"/>
    </source>
</evidence>
<dbReference type="Pfam" id="PF00023">
    <property type="entry name" value="Ank"/>
    <property type="match status" value="1"/>
</dbReference>
<protein>
    <submittedName>
        <fullName evidence="6">Uncharacterized protein</fullName>
    </submittedName>
</protein>
<dbReference type="InterPro" id="IPR002110">
    <property type="entry name" value="Ankyrin_rpt"/>
</dbReference>
<dbReference type="SUPFAM" id="SSF48403">
    <property type="entry name" value="Ankyrin repeat"/>
    <property type="match status" value="1"/>
</dbReference>
<dbReference type="InterPro" id="IPR035994">
    <property type="entry name" value="Nucleoside_phosphorylase_sf"/>
</dbReference>
<dbReference type="SMART" id="SM00248">
    <property type="entry name" value="ANK"/>
    <property type="match status" value="10"/>
</dbReference>
<dbReference type="PROSITE" id="PS50297">
    <property type="entry name" value="ANK_REP_REGION"/>
    <property type="match status" value="2"/>
</dbReference>
<name>A0A1B8ASF8_FUSPO</name>
<dbReference type="Gene3D" id="3.40.50.300">
    <property type="entry name" value="P-loop containing nucleotide triphosphate hydrolases"/>
    <property type="match status" value="1"/>
</dbReference>
<gene>
    <name evidence="6" type="ORF">FPOA_03826</name>
</gene>
<feature type="repeat" description="ANK" evidence="2">
    <location>
        <begin position="878"/>
        <end position="910"/>
    </location>
</feature>
<dbReference type="AlphaFoldDB" id="A0A1B8ASF8"/>
<evidence type="ECO:0000313" key="7">
    <source>
        <dbReference type="Proteomes" id="UP000091967"/>
    </source>
</evidence>
<organism evidence="6 7">
    <name type="scientific">Fusarium poae</name>
    <dbReference type="NCBI Taxonomy" id="36050"/>
    <lineage>
        <taxon>Eukaryota</taxon>
        <taxon>Fungi</taxon>
        <taxon>Dikarya</taxon>
        <taxon>Ascomycota</taxon>
        <taxon>Pezizomycotina</taxon>
        <taxon>Sordariomycetes</taxon>
        <taxon>Hypocreomycetidae</taxon>
        <taxon>Hypocreales</taxon>
        <taxon>Nectriaceae</taxon>
        <taxon>Fusarium</taxon>
    </lineage>
</organism>
<dbReference type="STRING" id="36050.A0A1B8ASF8"/>
<reference evidence="6 7" key="1">
    <citation type="submission" date="2016-06" db="EMBL/GenBank/DDBJ databases">
        <title>Living apart together: crosstalk between the core and supernumerary genomes in a fungal plant pathogen.</title>
        <authorList>
            <person name="Vanheule A."/>
            <person name="Audenaert K."/>
            <person name="Warris S."/>
            <person name="Van De Geest H."/>
            <person name="Schijlen E."/>
            <person name="Hofte M."/>
            <person name="De Saeger S."/>
            <person name="Haesaert G."/>
            <person name="Waalwijk C."/>
            <person name="Van Der Lee T."/>
        </authorList>
    </citation>
    <scope>NUCLEOTIDE SEQUENCE [LARGE SCALE GENOMIC DNA]</scope>
    <source>
        <strain evidence="6 7">2516</strain>
    </source>
</reference>
<dbReference type="Gene3D" id="1.25.40.20">
    <property type="entry name" value="Ankyrin repeat-containing domain"/>
    <property type="match status" value="3"/>
</dbReference>
<dbReference type="InterPro" id="IPR056884">
    <property type="entry name" value="NPHP3-like_N"/>
</dbReference>
<feature type="repeat" description="ANK" evidence="2">
    <location>
        <begin position="850"/>
        <end position="877"/>
    </location>
</feature>
<accession>A0A1B8ASF8</accession>
<evidence type="ECO:0000256" key="1">
    <source>
        <dbReference type="ARBA" id="ARBA00022737"/>
    </source>
</evidence>
<dbReference type="PANTHER" id="PTHR10039:SF15">
    <property type="entry name" value="NACHT DOMAIN-CONTAINING PROTEIN"/>
    <property type="match status" value="1"/>
</dbReference>
<sequence>MLDCEHPPLSKHPSDKNAYNLGEVQGHNVVIACLPKGIYGTNPAATVAARMLDTFPSIKFGLMVGIGAGIPPQVRLGDVVVSTPIKQHPGVVQWDFGESVKGGHFKKIGALNNPPTELLTALSNLESKRTMTGYKIPQYLEELASKYPKLVPKYIKSDSLKDPLDSPAGVQDDRVGLFALLLTMWRMIASLFELLPGWQTHSSSSLGDGKPHGKQREMQVHYGLIASGNRLIKDSVLRDSINRQMNGHVLCVEMEAAGLANEFPCLVIRGICDYADSEKNKDWQEHAAAVAAAFAKDLLSEVQVTEVCQMSNAKIFLEMKAGLDDVSEKVTHLHSARLTQDHRHILEWLSPIDYSSVQNDTFRRRQPGTCQWLIDSEQYQTWLKTSKQTLFCAGIPGAGKTILTSVVIDNLVQRFYKDSDVGIAYIYCNYRRQDDQRIDKILASILKQLTERQPSLATVVQDLYDQHKSHRTWPFVDELSEALRSLVKEYDRVYIIVDALDECGTSGGARSKLLKQLMDLKENSDVNLFMTSRDMPDIEEKLQGDIITLTIRASEEDVGCFLDSRLNSLSELVKKNKDLRDNIREKVIEAVDGMFLLADLHVRSLEGMFLPNQIREALETLPTGTTAYDETYKGVMHRIESQANTKTFAKTVLTWITCARRPLTTSELRHALAVQVHDTDLDESNLPEIGDAVAVCAGLVVVDKESNIIRLAHYTTQQYFEKTKGDWFPNAHADITTACITYLSYKTFQRKPTEPWDSVYEKLRSYRFYDYVAINWGHHGRKSQFASKELMEFLQSDRPLETAVEAFMVTTEDLGSTDFVKEGGVWRKYNRDVCAQLHRLGADVGRMEGLHLAAYFGIAEAIAVLLRDGKDPNVKDHHDLTPLARAAKNGHVAAVKVLLENGADANSSDRDGRTSLSLAAENGYEHVVGLLLATEGVDADSRDAVGNSPLYYAAVEGHMAVFDRLLSTDKVDINAECERDQTPVFAAVRTGHIGIVGRLLNNSQFNVNTRDKDGMTLLHHAVEKQHENIVAFLLTVNEIQVDTRDKYNDTPLSKAVCSRSGSIVKLLIDSGKVDVNARVRKNKTVLQAATSPETMSALLESSQVQVDARGSDGDTALMTAVFFDRQEKVKLLLATCRAGTSMTDSYGQTPFSRAVYMRNEPMVRIFLESGQVDVNAKDGHGKTPLQWAVIRYNKSIIWWLLENGAEFDEEIRASMKPLSESSREEIRVVITAVLNMTRATMRANNSDKAIETYRD</sequence>
<dbReference type="Gene3D" id="3.40.50.1580">
    <property type="entry name" value="Nucleoside phosphorylase domain"/>
    <property type="match status" value="1"/>
</dbReference>
<feature type="repeat" description="ANK" evidence="2">
    <location>
        <begin position="1180"/>
        <end position="1212"/>
    </location>
</feature>
<dbReference type="InterPro" id="IPR036770">
    <property type="entry name" value="Ankyrin_rpt-contain_sf"/>
</dbReference>
<dbReference type="EMBL" id="LYXU01000002">
    <property type="protein sequence ID" value="OBS23274.1"/>
    <property type="molecule type" value="Genomic_DNA"/>
</dbReference>
<dbReference type="GO" id="GO:0003824">
    <property type="term" value="F:catalytic activity"/>
    <property type="evidence" value="ECO:0007669"/>
    <property type="project" value="InterPro"/>
</dbReference>
<proteinExistence type="predicted"/>
<evidence type="ECO:0000259" key="3">
    <source>
        <dbReference type="Pfam" id="PF01048"/>
    </source>
</evidence>
<evidence type="ECO:0000256" key="2">
    <source>
        <dbReference type="PROSITE-ProRule" id="PRU00023"/>
    </source>
</evidence>
<dbReference type="OMA" id="MLDCEHP"/>
<feature type="domain" description="GPI inositol-deacylase winged helix" evidence="4">
    <location>
        <begin position="639"/>
        <end position="721"/>
    </location>
</feature>
<comment type="caution">
    <text evidence="6">The sequence shown here is derived from an EMBL/GenBank/DDBJ whole genome shotgun (WGS) entry which is preliminary data.</text>
</comment>
<dbReference type="InterPro" id="IPR054471">
    <property type="entry name" value="GPIID_WHD"/>
</dbReference>
<feature type="domain" description="Nucleoside phosphorylase" evidence="3">
    <location>
        <begin position="214"/>
        <end position="299"/>
    </location>
</feature>
<dbReference type="SUPFAM" id="SSF53167">
    <property type="entry name" value="Purine and uridine phosphorylases"/>
    <property type="match status" value="1"/>
</dbReference>
<dbReference type="PANTHER" id="PTHR10039">
    <property type="entry name" value="AMELOGENIN"/>
    <property type="match status" value="1"/>
</dbReference>
<dbReference type="Pfam" id="PF24883">
    <property type="entry name" value="NPHP3_N"/>
    <property type="match status" value="1"/>
</dbReference>
<dbReference type="Pfam" id="PF12796">
    <property type="entry name" value="Ank_2"/>
    <property type="match status" value="3"/>
</dbReference>
<dbReference type="InterPro" id="IPR000845">
    <property type="entry name" value="Nucleoside_phosphorylase_d"/>
</dbReference>
<dbReference type="SUPFAM" id="SSF52540">
    <property type="entry name" value="P-loop containing nucleoside triphosphate hydrolases"/>
    <property type="match status" value="1"/>
</dbReference>
<keyword evidence="7" id="KW-1185">Reference proteome</keyword>
<feature type="domain" description="Nephrocystin 3-like N-terminal" evidence="5">
    <location>
        <begin position="368"/>
        <end position="533"/>
    </location>
</feature>